<accession>A0A0A9B1R5</accession>
<organism evidence="2">
    <name type="scientific">Arundo donax</name>
    <name type="common">Giant reed</name>
    <name type="synonym">Donax arundinaceus</name>
    <dbReference type="NCBI Taxonomy" id="35708"/>
    <lineage>
        <taxon>Eukaryota</taxon>
        <taxon>Viridiplantae</taxon>
        <taxon>Streptophyta</taxon>
        <taxon>Embryophyta</taxon>
        <taxon>Tracheophyta</taxon>
        <taxon>Spermatophyta</taxon>
        <taxon>Magnoliopsida</taxon>
        <taxon>Liliopsida</taxon>
        <taxon>Poales</taxon>
        <taxon>Poaceae</taxon>
        <taxon>PACMAD clade</taxon>
        <taxon>Arundinoideae</taxon>
        <taxon>Arundineae</taxon>
        <taxon>Arundo</taxon>
    </lineage>
</organism>
<keyword evidence="1" id="KW-1133">Transmembrane helix</keyword>
<dbReference type="AlphaFoldDB" id="A0A0A9B1R5"/>
<evidence type="ECO:0000313" key="2">
    <source>
        <dbReference type="EMBL" id="JAD56068.1"/>
    </source>
</evidence>
<sequence length="40" mass="4565">MYICVDRFLLLGSRSLSWNFLLVISVINYIILSNVSSSDI</sequence>
<keyword evidence="1" id="KW-0812">Transmembrane</keyword>
<reference evidence="2" key="1">
    <citation type="submission" date="2014-09" db="EMBL/GenBank/DDBJ databases">
        <authorList>
            <person name="Magalhaes I.L.F."/>
            <person name="Oliveira U."/>
            <person name="Santos F.R."/>
            <person name="Vidigal T.H.D.A."/>
            <person name="Brescovit A.D."/>
            <person name="Santos A.J."/>
        </authorList>
    </citation>
    <scope>NUCLEOTIDE SEQUENCE</scope>
    <source>
        <tissue evidence="2">Shoot tissue taken approximately 20 cm above the soil surface</tissue>
    </source>
</reference>
<feature type="transmembrane region" description="Helical" evidence="1">
    <location>
        <begin position="16"/>
        <end position="35"/>
    </location>
</feature>
<reference evidence="2" key="2">
    <citation type="journal article" date="2015" name="Data Brief">
        <title>Shoot transcriptome of the giant reed, Arundo donax.</title>
        <authorList>
            <person name="Barrero R.A."/>
            <person name="Guerrero F.D."/>
            <person name="Moolhuijzen P."/>
            <person name="Goolsby J.A."/>
            <person name="Tidwell J."/>
            <person name="Bellgard S.E."/>
            <person name="Bellgard M.I."/>
        </authorList>
    </citation>
    <scope>NUCLEOTIDE SEQUENCE</scope>
    <source>
        <tissue evidence="2">Shoot tissue taken approximately 20 cm above the soil surface</tissue>
    </source>
</reference>
<dbReference type="EMBL" id="GBRH01241827">
    <property type="protein sequence ID" value="JAD56068.1"/>
    <property type="molecule type" value="Transcribed_RNA"/>
</dbReference>
<keyword evidence="1" id="KW-0472">Membrane</keyword>
<proteinExistence type="predicted"/>
<name>A0A0A9B1R5_ARUDO</name>
<evidence type="ECO:0000256" key="1">
    <source>
        <dbReference type="SAM" id="Phobius"/>
    </source>
</evidence>
<protein>
    <submittedName>
        <fullName evidence="2">Uncharacterized protein</fullName>
    </submittedName>
</protein>